<feature type="transmembrane region" description="Helical" evidence="10">
    <location>
        <begin position="180"/>
        <end position="202"/>
    </location>
</feature>
<dbReference type="InterPro" id="IPR001734">
    <property type="entry name" value="Na/solute_symporter"/>
</dbReference>
<dbReference type="InterPro" id="IPR050277">
    <property type="entry name" value="Sodium:Solute_Symporter"/>
</dbReference>
<evidence type="ECO:0000256" key="9">
    <source>
        <dbReference type="RuleBase" id="RU362091"/>
    </source>
</evidence>
<accession>A0ABZ1YNX6</accession>
<feature type="transmembrane region" description="Helical" evidence="10">
    <location>
        <begin position="150"/>
        <end position="168"/>
    </location>
</feature>
<feature type="transmembrane region" description="Helical" evidence="10">
    <location>
        <begin position="444"/>
        <end position="464"/>
    </location>
</feature>
<protein>
    <submittedName>
        <fullName evidence="11">Cation acetate symporter</fullName>
    </submittedName>
</protein>
<evidence type="ECO:0000256" key="10">
    <source>
        <dbReference type="SAM" id="Phobius"/>
    </source>
</evidence>
<feature type="transmembrane region" description="Helical" evidence="10">
    <location>
        <begin position="328"/>
        <end position="353"/>
    </location>
</feature>
<keyword evidence="4" id="KW-1003">Cell membrane</keyword>
<dbReference type="RefSeq" id="WP_329408229.1">
    <property type="nucleotide sequence ID" value="NZ_CP109441.1"/>
</dbReference>
<sequence length="562" mass="58450">MVGFLAVTPVALMTLLIGLRGVAAMRTTSDFLVASRQISPLLNSAAVAGEYISAASFLGVPGLVVKDGIGALWYPVGFAAGYVAMLVLVAAPMRRAGALTVPDFAEARLASPALRRLAVIVVLVIGALYVVPQFRTSGLVLSVVSGTPYWVGVVLVGVAVAATLALGGMRAATYVQAFQFVLKVVLFVVPAIWLLVSVGSTVRAEAVRPVEFTHFVRDTPVVFRVDTTIEVTEPAAGLGPGTYHLHSGETLYFRSGEGVPRVDNLDPPGGAAWQRPMLDLGHDGHSLLGTLAVLIATVFGTTGLPHVIMRFHTSPDGRAARRTAALTVVLLSCFYVFLGVYGVLGSVLMPQLYLSGATDTVVVALPMQVDTGWVGTLVTGLLTAGAFAAFLGTSLGLLLAMSGAISHDITPSSLGRLRVTVLGTAAVLVLLALFAAQVDAGVLVTWSFTVAASTFSPLLILGIWWPRLTALGAVAGVLAGLFVSSGLIAVALFGPPPTGLPATLVAQPAPLSVPLAFLTMVVVSQGARPPAWGSTAMLRLHLNERNRSSRSADGSWTVRRTH</sequence>
<proteinExistence type="inferred from homology"/>
<keyword evidence="3" id="KW-0813">Transport</keyword>
<feature type="transmembrane region" description="Helical" evidence="10">
    <location>
        <begin position="373"/>
        <end position="399"/>
    </location>
</feature>
<evidence type="ECO:0000256" key="1">
    <source>
        <dbReference type="ARBA" id="ARBA00004651"/>
    </source>
</evidence>
<keyword evidence="12" id="KW-1185">Reference proteome</keyword>
<organism evidence="11 12">
    <name type="scientific">Nocardia vinacea</name>
    <dbReference type="NCBI Taxonomy" id="96468"/>
    <lineage>
        <taxon>Bacteria</taxon>
        <taxon>Bacillati</taxon>
        <taxon>Actinomycetota</taxon>
        <taxon>Actinomycetes</taxon>
        <taxon>Mycobacteriales</taxon>
        <taxon>Nocardiaceae</taxon>
        <taxon>Nocardia</taxon>
    </lineage>
</organism>
<evidence type="ECO:0000256" key="5">
    <source>
        <dbReference type="ARBA" id="ARBA00022692"/>
    </source>
</evidence>
<keyword evidence="6" id="KW-0769">Symport</keyword>
<evidence type="ECO:0000313" key="11">
    <source>
        <dbReference type="EMBL" id="WUV44964.1"/>
    </source>
</evidence>
<dbReference type="PANTHER" id="PTHR48086">
    <property type="entry name" value="SODIUM/PROLINE SYMPORTER-RELATED"/>
    <property type="match status" value="1"/>
</dbReference>
<feature type="transmembrane region" description="Helical" evidence="10">
    <location>
        <begin position="471"/>
        <end position="493"/>
    </location>
</feature>
<dbReference type="EMBL" id="CP109441">
    <property type="protein sequence ID" value="WUV44964.1"/>
    <property type="molecule type" value="Genomic_DNA"/>
</dbReference>
<feature type="transmembrane region" description="Helical" evidence="10">
    <location>
        <begin position="287"/>
        <end position="308"/>
    </location>
</feature>
<comment type="similarity">
    <text evidence="2 9">Belongs to the sodium:solute symporter (SSF) (TC 2.A.21) family.</text>
</comment>
<dbReference type="InterPro" id="IPR038377">
    <property type="entry name" value="Na/Glc_symporter_sf"/>
</dbReference>
<reference evidence="11" key="1">
    <citation type="submission" date="2022-10" db="EMBL/GenBank/DDBJ databases">
        <title>The complete genomes of actinobacterial strains from the NBC collection.</title>
        <authorList>
            <person name="Joergensen T.S."/>
            <person name="Alvarez Arevalo M."/>
            <person name="Sterndorff E.B."/>
            <person name="Faurdal D."/>
            <person name="Vuksanovic O."/>
            <person name="Mourched A.-S."/>
            <person name="Charusanti P."/>
            <person name="Shaw S."/>
            <person name="Blin K."/>
            <person name="Weber T."/>
        </authorList>
    </citation>
    <scope>NUCLEOTIDE SEQUENCE</scope>
    <source>
        <strain evidence="11">NBC_01482</strain>
    </source>
</reference>
<feature type="transmembrane region" description="Helical" evidence="10">
    <location>
        <begin position="419"/>
        <end position="438"/>
    </location>
</feature>
<evidence type="ECO:0000256" key="7">
    <source>
        <dbReference type="ARBA" id="ARBA00022989"/>
    </source>
</evidence>
<dbReference type="PANTHER" id="PTHR48086:SF6">
    <property type="entry name" value="CATION_ACETATE SYMPORTER ACTP"/>
    <property type="match status" value="1"/>
</dbReference>
<dbReference type="PROSITE" id="PS50283">
    <property type="entry name" value="NA_SOLUT_SYMP_3"/>
    <property type="match status" value="1"/>
</dbReference>
<feature type="transmembrane region" description="Helical" evidence="10">
    <location>
        <begin position="113"/>
        <end position="130"/>
    </location>
</feature>
<dbReference type="Proteomes" id="UP001432062">
    <property type="component" value="Chromosome"/>
</dbReference>
<keyword evidence="8 10" id="KW-0472">Membrane</keyword>
<gene>
    <name evidence="11" type="ORF">OG563_38500</name>
</gene>
<feature type="transmembrane region" description="Helical" evidence="10">
    <location>
        <begin position="505"/>
        <end position="523"/>
    </location>
</feature>
<dbReference type="CDD" id="cd11480">
    <property type="entry name" value="SLC5sbd_u4"/>
    <property type="match status" value="1"/>
</dbReference>
<evidence type="ECO:0000256" key="6">
    <source>
        <dbReference type="ARBA" id="ARBA00022847"/>
    </source>
</evidence>
<evidence type="ECO:0000256" key="3">
    <source>
        <dbReference type="ARBA" id="ARBA00022448"/>
    </source>
</evidence>
<dbReference type="Gene3D" id="1.20.1730.10">
    <property type="entry name" value="Sodium/glucose cotransporter"/>
    <property type="match status" value="1"/>
</dbReference>
<keyword evidence="5 10" id="KW-0812">Transmembrane</keyword>
<evidence type="ECO:0000256" key="2">
    <source>
        <dbReference type="ARBA" id="ARBA00006434"/>
    </source>
</evidence>
<comment type="subcellular location">
    <subcellularLocation>
        <location evidence="1">Cell membrane</location>
        <topology evidence="1">Multi-pass membrane protein</topology>
    </subcellularLocation>
</comment>
<name>A0ABZ1YNX6_9NOCA</name>
<evidence type="ECO:0000256" key="8">
    <source>
        <dbReference type="ARBA" id="ARBA00023136"/>
    </source>
</evidence>
<dbReference type="Pfam" id="PF00474">
    <property type="entry name" value="SSF"/>
    <property type="match status" value="2"/>
</dbReference>
<evidence type="ECO:0000256" key="4">
    <source>
        <dbReference type="ARBA" id="ARBA00022475"/>
    </source>
</evidence>
<keyword evidence="7 10" id="KW-1133">Transmembrane helix</keyword>
<feature type="transmembrane region" description="Helical" evidence="10">
    <location>
        <begin position="72"/>
        <end position="92"/>
    </location>
</feature>
<evidence type="ECO:0000313" key="12">
    <source>
        <dbReference type="Proteomes" id="UP001432062"/>
    </source>
</evidence>